<dbReference type="EMBL" id="LUGG01000003">
    <property type="protein sequence ID" value="OBZ76668.1"/>
    <property type="molecule type" value="Genomic_DNA"/>
</dbReference>
<accession>A0A1C7MIM5</accession>
<organism evidence="1 2">
    <name type="scientific">Grifola frondosa</name>
    <name type="common">Maitake</name>
    <name type="synonym">Polyporus frondosus</name>
    <dbReference type="NCBI Taxonomy" id="5627"/>
    <lineage>
        <taxon>Eukaryota</taxon>
        <taxon>Fungi</taxon>
        <taxon>Dikarya</taxon>
        <taxon>Basidiomycota</taxon>
        <taxon>Agaricomycotina</taxon>
        <taxon>Agaricomycetes</taxon>
        <taxon>Polyporales</taxon>
        <taxon>Grifolaceae</taxon>
        <taxon>Grifola</taxon>
    </lineage>
</organism>
<proteinExistence type="predicted"/>
<protein>
    <submittedName>
        <fullName evidence="1">Uncharacterized protein</fullName>
    </submittedName>
</protein>
<evidence type="ECO:0000313" key="1">
    <source>
        <dbReference type="EMBL" id="OBZ76668.1"/>
    </source>
</evidence>
<name>A0A1C7MIM5_GRIFR</name>
<keyword evidence="2" id="KW-1185">Reference proteome</keyword>
<dbReference type="Proteomes" id="UP000092993">
    <property type="component" value="Unassembled WGS sequence"/>
</dbReference>
<comment type="caution">
    <text evidence="1">The sequence shown here is derived from an EMBL/GenBank/DDBJ whole genome shotgun (WGS) entry which is preliminary data.</text>
</comment>
<gene>
    <name evidence="1" type="ORF">A0H81_03307</name>
</gene>
<evidence type="ECO:0000313" key="2">
    <source>
        <dbReference type="Proteomes" id="UP000092993"/>
    </source>
</evidence>
<dbReference type="AlphaFoldDB" id="A0A1C7MIM5"/>
<sequence>MGFYEVVRPRTAEHDEVPRGLSTMGALLCGSEGAAQGHPHGQNRESVNEQWAFFHPEKVPRDLNGVSGSEEDAFHLEKVPHDLNGVSGSEEDAFHLEKVPRGLNRENVIYEYQRGVHDDDDGRHHALGRQTHRYRTLRSVADDGGGDLENRDVALPDTDEVRLEKIPRGEWSLVELRGPVSELEIAIHTSIRLCAIHVVSEIRAMNESE</sequence>
<reference evidence="1 2" key="1">
    <citation type="submission" date="2016-03" db="EMBL/GenBank/DDBJ databases">
        <title>Whole genome sequencing of Grifola frondosa 9006-11.</title>
        <authorList>
            <person name="Min B."/>
            <person name="Park H."/>
            <person name="Kim J.-G."/>
            <person name="Cho H."/>
            <person name="Oh Y.-L."/>
            <person name="Kong W.-S."/>
            <person name="Choi I.-G."/>
        </authorList>
    </citation>
    <scope>NUCLEOTIDE SEQUENCE [LARGE SCALE GENOMIC DNA]</scope>
    <source>
        <strain evidence="1 2">9006-11</strain>
    </source>
</reference>